<dbReference type="VEuPathDB" id="TriTrypDB:ECC02_002828"/>
<reference evidence="7 8" key="1">
    <citation type="journal article" date="2019" name="Genome Biol. Evol.">
        <title>Nanopore Sequencing Significantly Improves Genome Assembly of the Protozoan Parasite Trypanosoma cruzi.</title>
        <authorList>
            <person name="Diaz-Viraque F."/>
            <person name="Pita S."/>
            <person name="Greif G."/>
            <person name="de Souza R.C.M."/>
            <person name="Iraola G."/>
            <person name="Robello C."/>
        </authorList>
    </citation>
    <scope>NUCLEOTIDE SEQUENCE [LARGE SCALE GENOMIC DNA]</scope>
    <source>
        <strain evidence="7 8">Berenice</strain>
    </source>
</reference>
<keyword evidence="5" id="KW-0235">DNA replication</keyword>
<keyword evidence="5" id="KW-0067">ATP-binding</keyword>
<dbReference type="GO" id="GO:0016887">
    <property type="term" value="F:ATP hydrolysis activity"/>
    <property type="evidence" value="ECO:0007669"/>
    <property type="project" value="InterPro"/>
</dbReference>
<keyword evidence="3 5" id="KW-0238">DNA-binding</keyword>
<proteinExistence type="inferred from homology"/>
<dbReference type="SUPFAM" id="SSF52540">
    <property type="entry name" value="P-loop containing nucleoside triphosphate hydrolases"/>
    <property type="match status" value="1"/>
</dbReference>
<dbReference type="Pfam" id="PF13401">
    <property type="entry name" value="AAA_22"/>
    <property type="match status" value="1"/>
</dbReference>
<dbReference type="InterPro" id="IPR050311">
    <property type="entry name" value="ORC1/CDC6"/>
</dbReference>
<evidence type="ECO:0000256" key="3">
    <source>
        <dbReference type="ARBA" id="ARBA00023125"/>
    </source>
</evidence>
<dbReference type="Proteomes" id="UP000583944">
    <property type="component" value="Unassembled WGS sequence"/>
</dbReference>
<evidence type="ECO:0000256" key="4">
    <source>
        <dbReference type="ARBA" id="ARBA00023242"/>
    </source>
</evidence>
<organism evidence="7 8">
    <name type="scientific">Trypanosoma cruzi</name>
    <dbReference type="NCBI Taxonomy" id="5693"/>
    <lineage>
        <taxon>Eukaryota</taxon>
        <taxon>Discoba</taxon>
        <taxon>Euglenozoa</taxon>
        <taxon>Kinetoplastea</taxon>
        <taxon>Metakinetoplastina</taxon>
        <taxon>Trypanosomatida</taxon>
        <taxon>Trypanosomatidae</taxon>
        <taxon>Trypanosoma</taxon>
        <taxon>Schizotrypanum</taxon>
    </lineage>
</organism>
<sequence length="450" mass="50157">MNSRVILVFGENCMKRRRADETKKIIAALRAGVAALSVSSTAAAKELTCRDAHLSAIVEFLNDSVHPVMQIFGMPGTGKTASVNHALTLLAQSAPPGRKPTAVFLNGYVIQKNSDIYWTLNSHLSKARLGHTENCLPDQCAALIEKRFRQGWGGASTPLCVIVIDEVDKVLKRHNKAFFRIVDWLSFPFAFCKLVTISNSMELAADAKTRSRLDITKRLVFEPYSFSELKEILLRRVGKIKPTLFAEKAINYLCNQTASHYGDVRRLLQSASSAVCGLMMKLEEGYRVPEAQDVLLTVKDVHAVVRQIFHDRFVEFIQTIRLPILFISVAVVAHETNKLFRSSPSDCRLSLDGLFLSTKRAQQIYSASLGEPHTVDLTYGAYLDIVEMLREVALIDVSIGEERIPVKTTQNLLEATEKAYVSMLQPFPTVLDACQLHDVFGEGINPLFKT</sequence>
<dbReference type="GO" id="GO:0003688">
    <property type="term" value="F:DNA replication origin binding"/>
    <property type="evidence" value="ECO:0007669"/>
    <property type="project" value="TreeGrafter"/>
</dbReference>
<comment type="similarity">
    <text evidence="2">Belongs to the CDC6/cdc18 family.</text>
</comment>
<gene>
    <name evidence="7" type="ORF">ECC02_002828</name>
</gene>
<comment type="caution">
    <text evidence="7">The sequence shown here is derived from an EMBL/GenBank/DDBJ whole genome shotgun (WGS) entry which is preliminary data.</text>
</comment>
<evidence type="ECO:0000256" key="2">
    <source>
        <dbReference type="ARBA" id="ARBA00006184"/>
    </source>
</evidence>
<dbReference type="PANTHER" id="PTHR10763:SF23">
    <property type="entry name" value="ORIGIN RECOGNITION COMPLEX SUBUNIT 1"/>
    <property type="match status" value="1"/>
</dbReference>
<accession>A0A7J6YBM2</accession>
<dbReference type="InterPro" id="IPR049945">
    <property type="entry name" value="AAA_22"/>
</dbReference>
<keyword evidence="4 5" id="KW-0539">Nucleus</keyword>
<comment type="function">
    <text evidence="5">Component of the origin recognition complex (ORC) that binds origins of replication. DNA-binding is ATP-dependent, however specific DNA sequences that define origins of replication have not been identified so far. ORC is required to assemble the pre-replication complex necessary to initiate DNA replication.</text>
</comment>
<dbReference type="GO" id="GO:0005524">
    <property type="term" value="F:ATP binding"/>
    <property type="evidence" value="ECO:0007669"/>
    <property type="project" value="UniProtKB-KW"/>
</dbReference>
<evidence type="ECO:0000256" key="5">
    <source>
        <dbReference type="RuleBase" id="RU365058"/>
    </source>
</evidence>
<evidence type="ECO:0000313" key="8">
    <source>
        <dbReference type="Proteomes" id="UP000583944"/>
    </source>
</evidence>
<protein>
    <recommendedName>
        <fullName evidence="5">Origin recognition complex subunit 1</fullName>
    </recommendedName>
</protein>
<dbReference type="Gene3D" id="3.40.50.300">
    <property type="entry name" value="P-loop containing nucleotide triphosphate hydrolases"/>
    <property type="match status" value="1"/>
</dbReference>
<dbReference type="PANTHER" id="PTHR10763">
    <property type="entry name" value="CELL DIVISION CONTROL PROTEIN 6-RELATED"/>
    <property type="match status" value="1"/>
</dbReference>
<evidence type="ECO:0000313" key="7">
    <source>
        <dbReference type="EMBL" id="KAF5223933.1"/>
    </source>
</evidence>
<comment type="subcellular location">
    <subcellularLocation>
        <location evidence="1 5">Nucleus</location>
    </subcellularLocation>
</comment>
<evidence type="ECO:0000256" key="1">
    <source>
        <dbReference type="ARBA" id="ARBA00004123"/>
    </source>
</evidence>
<name>A0A7J6YBM2_TRYCR</name>
<dbReference type="GO" id="GO:0033314">
    <property type="term" value="P:mitotic DNA replication checkpoint signaling"/>
    <property type="evidence" value="ECO:0007669"/>
    <property type="project" value="TreeGrafter"/>
</dbReference>
<keyword evidence="5" id="KW-0547">Nucleotide-binding</keyword>
<dbReference type="InterPro" id="IPR027417">
    <property type="entry name" value="P-loop_NTPase"/>
</dbReference>
<comment type="similarity">
    <text evidence="5">Belongs to the ORC1 family.</text>
</comment>
<feature type="domain" description="ORC1/DEAH AAA+ ATPase" evidence="6">
    <location>
        <begin position="69"/>
        <end position="194"/>
    </location>
</feature>
<evidence type="ECO:0000259" key="6">
    <source>
        <dbReference type="Pfam" id="PF13401"/>
    </source>
</evidence>
<comment type="subunit">
    <text evidence="5">ORC is composed of six subunits.</text>
</comment>
<dbReference type="EMBL" id="JABDHM010000015">
    <property type="protein sequence ID" value="KAF5223933.1"/>
    <property type="molecule type" value="Genomic_DNA"/>
</dbReference>
<dbReference type="GO" id="GO:0006270">
    <property type="term" value="P:DNA replication initiation"/>
    <property type="evidence" value="ECO:0007669"/>
    <property type="project" value="TreeGrafter"/>
</dbReference>
<dbReference type="VEuPathDB" id="TriTrypDB:BCY84_12871"/>
<dbReference type="GO" id="GO:0005664">
    <property type="term" value="C:nuclear origin of replication recognition complex"/>
    <property type="evidence" value="ECO:0007669"/>
    <property type="project" value="TreeGrafter"/>
</dbReference>
<dbReference type="AlphaFoldDB" id="A0A7J6YBM2"/>